<sequence length="369" mass="41526">MVDSISSRIVGGAETQPNEFPWQAFLQVEIQSGNAYAYGGTLIADRWILTAARCLAYIDVYLGVHDHTAESEGNRKLYSNSKTFIHRAWNPATDAGDIALIKLKSAVKYSQYIRPVCLSISGIDEPDYVNEMVTVTRWGTTYDGSPRIRPVLHKMTVRLISNNDCRTTYGDNIQGGHYVHQWRQQHGNLHSYKDGVAPNKKYRKQTTSPLSNNGCHKQPEEKLDDRTTSDVNSAEVTLPGENSLEHKTPETGVENFVETQHEENITSDTSVETQREENITPDTSIETQHEENITSDTSDGKHTADTAEVITAMDCDDSTIIETIENIICDPSDAKLPPSWRWLPDCDVYNEDATQVKKIVQIVKNRNFY</sequence>
<dbReference type="GO" id="GO:0006508">
    <property type="term" value="P:proteolysis"/>
    <property type="evidence" value="ECO:0007669"/>
    <property type="project" value="InterPro"/>
</dbReference>
<dbReference type="PROSITE" id="PS50240">
    <property type="entry name" value="TRYPSIN_DOM"/>
    <property type="match status" value="1"/>
</dbReference>
<reference evidence="4 5" key="1">
    <citation type="journal article" date="2011" name="Science">
        <title>The ecoresponsive genome of Daphnia pulex.</title>
        <authorList>
            <person name="Colbourne J.K."/>
            <person name="Pfrender M.E."/>
            <person name="Gilbert D."/>
            <person name="Thomas W.K."/>
            <person name="Tucker A."/>
            <person name="Oakley T.H."/>
            <person name="Tokishita S."/>
            <person name="Aerts A."/>
            <person name="Arnold G.J."/>
            <person name="Basu M.K."/>
            <person name="Bauer D.J."/>
            <person name="Caceres C.E."/>
            <person name="Carmel L."/>
            <person name="Casola C."/>
            <person name="Choi J.H."/>
            <person name="Detter J.C."/>
            <person name="Dong Q."/>
            <person name="Dusheyko S."/>
            <person name="Eads B.D."/>
            <person name="Frohlich T."/>
            <person name="Geiler-Samerotte K.A."/>
            <person name="Gerlach D."/>
            <person name="Hatcher P."/>
            <person name="Jogdeo S."/>
            <person name="Krijgsveld J."/>
            <person name="Kriventseva E.V."/>
            <person name="Kultz D."/>
            <person name="Laforsch C."/>
            <person name="Lindquist E."/>
            <person name="Lopez J."/>
            <person name="Manak J.R."/>
            <person name="Muller J."/>
            <person name="Pangilinan J."/>
            <person name="Patwardhan R.P."/>
            <person name="Pitluck S."/>
            <person name="Pritham E.J."/>
            <person name="Rechtsteiner A."/>
            <person name="Rho M."/>
            <person name="Rogozin I.B."/>
            <person name="Sakarya O."/>
            <person name="Salamov A."/>
            <person name="Schaack S."/>
            <person name="Shapiro H."/>
            <person name="Shiga Y."/>
            <person name="Skalitzky C."/>
            <person name="Smith Z."/>
            <person name="Souvorov A."/>
            <person name="Sung W."/>
            <person name="Tang Z."/>
            <person name="Tsuchiya D."/>
            <person name="Tu H."/>
            <person name="Vos H."/>
            <person name="Wang M."/>
            <person name="Wolf Y.I."/>
            <person name="Yamagata H."/>
            <person name="Yamada T."/>
            <person name="Ye Y."/>
            <person name="Shaw J.R."/>
            <person name="Andrews J."/>
            <person name="Crease T.J."/>
            <person name="Tang H."/>
            <person name="Lucas S.M."/>
            <person name="Robertson H.M."/>
            <person name="Bork P."/>
            <person name="Koonin E.V."/>
            <person name="Zdobnov E.M."/>
            <person name="Grigoriev I.V."/>
            <person name="Lynch M."/>
            <person name="Boore J.L."/>
        </authorList>
    </citation>
    <scope>NUCLEOTIDE SEQUENCE [LARGE SCALE GENOMIC DNA]</scope>
</reference>
<protein>
    <recommendedName>
        <fullName evidence="3">Peptidase S1 domain-containing protein</fullName>
    </recommendedName>
</protein>
<feature type="domain" description="Peptidase S1" evidence="3">
    <location>
        <begin position="9"/>
        <end position="258"/>
    </location>
</feature>
<dbReference type="PANTHER" id="PTHR24252">
    <property type="entry name" value="ACROSIN-RELATED"/>
    <property type="match status" value="1"/>
</dbReference>
<name>E9HPU6_DAPPU</name>
<dbReference type="GO" id="GO:0004252">
    <property type="term" value="F:serine-type endopeptidase activity"/>
    <property type="evidence" value="ECO:0007669"/>
    <property type="project" value="InterPro"/>
</dbReference>
<dbReference type="InterPro" id="IPR001254">
    <property type="entry name" value="Trypsin_dom"/>
</dbReference>
<evidence type="ECO:0000256" key="2">
    <source>
        <dbReference type="SAM" id="MobiDB-lite"/>
    </source>
</evidence>
<dbReference type="GO" id="GO:0005615">
    <property type="term" value="C:extracellular space"/>
    <property type="evidence" value="ECO:0000318"/>
    <property type="project" value="GO_Central"/>
</dbReference>
<dbReference type="CDD" id="cd00190">
    <property type="entry name" value="Tryp_SPc"/>
    <property type="match status" value="1"/>
</dbReference>
<dbReference type="eggNOG" id="KOG3627">
    <property type="taxonomic scope" value="Eukaryota"/>
</dbReference>
<feature type="compositionally biased region" description="Basic and acidic residues" evidence="2">
    <location>
        <begin position="217"/>
        <end position="228"/>
    </location>
</feature>
<dbReference type="SUPFAM" id="SSF50494">
    <property type="entry name" value="Trypsin-like serine proteases"/>
    <property type="match status" value="1"/>
</dbReference>
<organism evidence="4 5">
    <name type="scientific">Daphnia pulex</name>
    <name type="common">Water flea</name>
    <dbReference type="NCBI Taxonomy" id="6669"/>
    <lineage>
        <taxon>Eukaryota</taxon>
        <taxon>Metazoa</taxon>
        <taxon>Ecdysozoa</taxon>
        <taxon>Arthropoda</taxon>
        <taxon>Crustacea</taxon>
        <taxon>Branchiopoda</taxon>
        <taxon>Diplostraca</taxon>
        <taxon>Cladocera</taxon>
        <taxon>Anomopoda</taxon>
        <taxon>Daphniidae</taxon>
        <taxon>Daphnia</taxon>
    </lineage>
</organism>
<evidence type="ECO:0000313" key="5">
    <source>
        <dbReference type="Proteomes" id="UP000000305"/>
    </source>
</evidence>
<evidence type="ECO:0000259" key="3">
    <source>
        <dbReference type="PROSITE" id="PS50240"/>
    </source>
</evidence>
<dbReference type="InterPro" id="IPR043504">
    <property type="entry name" value="Peptidase_S1_PA_chymotrypsin"/>
</dbReference>
<dbReference type="InParanoid" id="E9HPU6"/>
<dbReference type="PhylomeDB" id="E9HPU6"/>
<dbReference type="Gene3D" id="2.40.10.10">
    <property type="entry name" value="Trypsin-like serine proteases"/>
    <property type="match status" value="1"/>
</dbReference>
<evidence type="ECO:0000256" key="1">
    <source>
        <dbReference type="ARBA" id="ARBA00023157"/>
    </source>
</evidence>
<keyword evidence="5" id="KW-1185">Reference proteome</keyword>
<evidence type="ECO:0000313" key="4">
    <source>
        <dbReference type="EMBL" id="EFX66220.1"/>
    </source>
</evidence>
<gene>
    <name evidence="4" type="ORF">DAPPUDRAFT_332389</name>
</gene>
<dbReference type="PRINTS" id="PR00722">
    <property type="entry name" value="CHYMOTRYPSIN"/>
</dbReference>
<dbReference type="STRING" id="6669.E9HPU6"/>
<dbReference type="AlphaFoldDB" id="E9HPU6"/>
<dbReference type="KEGG" id="dpx:DAPPUDRAFT_332389"/>
<dbReference type="FunFam" id="2.40.10.10:FF:000068">
    <property type="entry name" value="transmembrane protease serine 2"/>
    <property type="match status" value="1"/>
</dbReference>
<accession>E9HPU6</accession>
<dbReference type="InterPro" id="IPR009003">
    <property type="entry name" value="Peptidase_S1_PA"/>
</dbReference>
<keyword evidence="1" id="KW-1015">Disulfide bond</keyword>
<dbReference type="Pfam" id="PF00089">
    <property type="entry name" value="Trypsin"/>
    <property type="match status" value="1"/>
</dbReference>
<dbReference type="GO" id="GO:0045087">
    <property type="term" value="P:innate immune response"/>
    <property type="evidence" value="ECO:0000318"/>
    <property type="project" value="GO_Central"/>
</dbReference>
<dbReference type="Proteomes" id="UP000000305">
    <property type="component" value="Unassembled WGS sequence"/>
</dbReference>
<dbReference type="EMBL" id="GL732711">
    <property type="protein sequence ID" value="EFX66220.1"/>
    <property type="molecule type" value="Genomic_DNA"/>
</dbReference>
<feature type="compositionally biased region" description="Polar residues" evidence="2">
    <location>
        <begin position="205"/>
        <end position="215"/>
    </location>
</feature>
<feature type="region of interest" description="Disordered" evidence="2">
    <location>
        <begin position="202"/>
        <end position="247"/>
    </location>
</feature>
<proteinExistence type="predicted"/>
<dbReference type="SMART" id="SM00020">
    <property type="entry name" value="Tryp_SPc"/>
    <property type="match status" value="1"/>
</dbReference>
<dbReference type="PANTHER" id="PTHR24252:SF7">
    <property type="entry name" value="HYALIN"/>
    <property type="match status" value="1"/>
</dbReference>
<dbReference type="OrthoDB" id="6380950at2759"/>
<dbReference type="HOGENOM" id="CLU_750646_0_0_1"/>
<dbReference type="InterPro" id="IPR001314">
    <property type="entry name" value="Peptidase_S1A"/>
</dbReference>